<dbReference type="AlphaFoldDB" id="A0ABD2KWJ0"/>
<reference evidence="1 2" key="1">
    <citation type="submission" date="2024-10" db="EMBL/GenBank/DDBJ databases">
        <authorList>
            <person name="Kim D."/>
        </authorList>
    </citation>
    <scope>NUCLEOTIDE SEQUENCE [LARGE SCALE GENOMIC DNA]</scope>
    <source>
        <strain evidence="1">BH-2024</strain>
    </source>
</reference>
<sequence>MYGRICENNTRDAPRSLINECLARASNEVIANLPKIATLEQAISRTRKRQGVQLNIPHTLTDVFFPEELRYTRTHLAENYVLADTGANTNKGLFFLALQRMLNVSHDVTLGWPTNFSLRTGNYLSGGRKCISSENSHRNSARLLVSPVTSSLAVSSKPWHLDAVQSRHAYETAIKKFSALAFCEVDDVVARFNDLAERFIQRFGDTEQHQDFLEYLENTWIGRQRRTPTFLLDFWNCKDITELHLPRTRNGVESWHARLQQAFTSPHPTFLSFFEGCSK</sequence>
<comment type="caution">
    <text evidence="1">The sequence shown here is derived from an EMBL/GenBank/DDBJ whole genome shotgun (WGS) entry which is preliminary data.</text>
</comment>
<proteinExistence type="predicted"/>
<evidence type="ECO:0008006" key="3">
    <source>
        <dbReference type="Google" id="ProtNLM"/>
    </source>
</evidence>
<organism evidence="1 2">
    <name type="scientific">Heterodera trifolii</name>
    <dbReference type="NCBI Taxonomy" id="157864"/>
    <lineage>
        <taxon>Eukaryota</taxon>
        <taxon>Metazoa</taxon>
        <taxon>Ecdysozoa</taxon>
        <taxon>Nematoda</taxon>
        <taxon>Chromadorea</taxon>
        <taxon>Rhabditida</taxon>
        <taxon>Tylenchina</taxon>
        <taxon>Tylenchomorpha</taxon>
        <taxon>Tylenchoidea</taxon>
        <taxon>Heteroderidae</taxon>
        <taxon>Heteroderinae</taxon>
        <taxon>Heterodera</taxon>
    </lineage>
</organism>
<evidence type="ECO:0000313" key="1">
    <source>
        <dbReference type="EMBL" id="KAL3106975.1"/>
    </source>
</evidence>
<keyword evidence="2" id="KW-1185">Reference proteome</keyword>
<dbReference type="Proteomes" id="UP001620626">
    <property type="component" value="Unassembled WGS sequence"/>
</dbReference>
<dbReference type="EMBL" id="JBICBT010000627">
    <property type="protein sequence ID" value="KAL3106975.1"/>
    <property type="molecule type" value="Genomic_DNA"/>
</dbReference>
<evidence type="ECO:0000313" key="2">
    <source>
        <dbReference type="Proteomes" id="UP001620626"/>
    </source>
</evidence>
<gene>
    <name evidence="1" type="ORF">niasHT_011179</name>
</gene>
<accession>A0ABD2KWJ0</accession>
<protein>
    <recommendedName>
        <fullName evidence="3">MULE transposase domain-containing protein</fullName>
    </recommendedName>
</protein>
<name>A0ABD2KWJ0_9BILA</name>